<dbReference type="Pfam" id="PF14534">
    <property type="entry name" value="DUF4440"/>
    <property type="match status" value="1"/>
</dbReference>
<keyword evidence="3" id="KW-1185">Reference proteome</keyword>
<protein>
    <submittedName>
        <fullName evidence="2">YybH family protein</fullName>
    </submittedName>
</protein>
<reference evidence="2 3" key="1">
    <citation type="submission" date="2024-09" db="EMBL/GenBank/DDBJ databases">
        <authorList>
            <person name="Sun Q."/>
            <person name="Mori K."/>
        </authorList>
    </citation>
    <scope>NUCLEOTIDE SEQUENCE [LARGE SCALE GENOMIC DNA]</scope>
    <source>
        <strain evidence="2 3">NCAIM B.02604</strain>
    </source>
</reference>
<evidence type="ECO:0000313" key="3">
    <source>
        <dbReference type="Proteomes" id="UP001589862"/>
    </source>
</evidence>
<dbReference type="InterPro" id="IPR032710">
    <property type="entry name" value="NTF2-like_dom_sf"/>
</dbReference>
<dbReference type="EMBL" id="JBHLUB010000031">
    <property type="protein sequence ID" value="MFC0582713.1"/>
    <property type="molecule type" value="Genomic_DNA"/>
</dbReference>
<dbReference type="InterPro" id="IPR027843">
    <property type="entry name" value="DUF4440"/>
</dbReference>
<comment type="caution">
    <text evidence="2">The sequence shown here is derived from an EMBL/GenBank/DDBJ whole genome shotgun (WGS) entry which is preliminary data.</text>
</comment>
<dbReference type="Proteomes" id="UP001589862">
    <property type="component" value="Unassembled WGS sequence"/>
</dbReference>
<dbReference type="InterPro" id="IPR011944">
    <property type="entry name" value="Steroid_delta5-4_isomerase"/>
</dbReference>
<dbReference type="NCBIfam" id="TIGR02246">
    <property type="entry name" value="SgcJ/EcaC family oxidoreductase"/>
    <property type="match status" value="1"/>
</dbReference>
<dbReference type="SUPFAM" id="SSF54427">
    <property type="entry name" value="NTF2-like"/>
    <property type="match status" value="1"/>
</dbReference>
<evidence type="ECO:0000259" key="1">
    <source>
        <dbReference type="Pfam" id="PF14534"/>
    </source>
</evidence>
<dbReference type="Gene3D" id="3.10.450.50">
    <property type="match status" value="1"/>
</dbReference>
<accession>A0ABV6PC87</accession>
<evidence type="ECO:0000313" key="2">
    <source>
        <dbReference type="EMBL" id="MFC0582713.1"/>
    </source>
</evidence>
<feature type="domain" description="DUF4440" evidence="1">
    <location>
        <begin position="8"/>
        <end position="117"/>
    </location>
</feature>
<dbReference type="RefSeq" id="WP_377460077.1">
    <property type="nucleotide sequence ID" value="NZ_JBHLUB010000031.1"/>
</dbReference>
<gene>
    <name evidence="2" type="ORF">ACFFFR_10035</name>
</gene>
<organism evidence="2 3">
    <name type="scientific">Micrococcoides hystricis</name>
    <dbReference type="NCBI Taxonomy" id="1572761"/>
    <lineage>
        <taxon>Bacteria</taxon>
        <taxon>Bacillati</taxon>
        <taxon>Actinomycetota</taxon>
        <taxon>Actinomycetes</taxon>
        <taxon>Micrococcales</taxon>
        <taxon>Micrococcaceae</taxon>
        <taxon>Micrococcoides</taxon>
    </lineage>
</organism>
<name>A0ABV6PC87_9MICC</name>
<proteinExistence type="predicted"/>
<sequence>MLEKPEDVIRGWEESWNAADADALAALFAEDAEFVNVVGLWWHDRDQIRKSHAFGFTDIFPGSTITMGEPRIRIMGGVAATVLSKWRLVGQVSPTGEPADAREGIFTFVLERQEDGWITVAAHNTDIVPGTQTHINTAGSRDTIYYRPVD</sequence>